<keyword evidence="1" id="KW-1133">Transmembrane helix</keyword>
<evidence type="ECO:0000313" key="3">
    <source>
        <dbReference type="Proteomes" id="UP000321533"/>
    </source>
</evidence>
<evidence type="ECO:0000256" key="1">
    <source>
        <dbReference type="SAM" id="Phobius"/>
    </source>
</evidence>
<dbReference type="OrthoDB" id="9790326at2"/>
<accession>A0A5B8VI01</accession>
<dbReference type="Proteomes" id="UP000321533">
    <property type="component" value="Chromosome"/>
</dbReference>
<evidence type="ECO:0000313" key="2">
    <source>
        <dbReference type="EMBL" id="QEC70236.1"/>
    </source>
</evidence>
<dbReference type="KEGG" id="pgin:FRZ67_14180"/>
<proteinExistence type="predicted"/>
<keyword evidence="1" id="KW-0472">Membrane</keyword>
<reference evidence="2 3" key="1">
    <citation type="journal article" date="2016" name="Int. J. Syst. Evol. Microbiol.">
        <title>Panacibacter ginsenosidivorans gen. nov., sp. nov., with ginsenoside converting activity isolated from soil of a ginseng field.</title>
        <authorList>
            <person name="Siddiqi M.Z."/>
            <person name="Muhammad Shafi S."/>
            <person name="Choi K.D."/>
            <person name="Im W.T."/>
        </authorList>
    </citation>
    <scope>NUCLEOTIDE SEQUENCE [LARGE SCALE GENOMIC DNA]</scope>
    <source>
        <strain evidence="2 3">Gsoil1550</strain>
    </source>
</reference>
<feature type="transmembrane region" description="Helical" evidence="1">
    <location>
        <begin position="67"/>
        <end position="91"/>
    </location>
</feature>
<feature type="transmembrane region" description="Helical" evidence="1">
    <location>
        <begin position="97"/>
        <end position="115"/>
    </location>
</feature>
<name>A0A5B8VI01_9BACT</name>
<protein>
    <submittedName>
        <fullName evidence="2">DUF983 domain-containing protein</fullName>
    </submittedName>
</protein>
<keyword evidence="1" id="KW-0812">Transmembrane</keyword>
<keyword evidence="3" id="KW-1185">Reference proteome</keyword>
<organism evidence="2 3">
    <name type="scientific">Panacibacter ginsenosidivorans</name>
    <dbReference type="NCBI Taxonomy" id="1813871"/>
    <lineage>
        <taxon>Bacteria</taxon>
        <taxon>Pseudomonadati</taxon>
        <taxon>Bacteroidota</taxon>
        <taxon>Chitinophagia</taxon>
        <taxon>Chitinophagales</taxon>
        <taxon>Chitinophagaceae</taxon>
        <taxon>Panacibacter</taxon>
    </lineage>
</organism>
<dbReference type="AlphaFoldDB" id="A0A5B8VI01"/>
<dbReference type="RefSeq" id="WP_147193228.1">
    <property type="nucleotide sequence ID" value="NZ_CP042435.1"/>
</dbReference>
<gene>
    <name evidence="2" type="ORF">FRZ67_14180</name>
</gene>
<dbReference type="EMBL" id="CP042435">
    <property type="protein sequence ID" value="QEC70236.1"/>
    <property type="molecule type" value="Genomic_DNA"/>
</dbReference>
<sequence length="153" mass="17943">MSEQKAKPSYLLSVLGNKCPRCREGYIFESKNAYALKKSSYIKMPEKCPVCGQPTEIEVGFYYGTSYVSYTLTVAYSVATFIAWWVLLGFSIYDNSIFYWLGFNSISMLLLQPVFMRLSRSMWFSWFVKYDPDWKNHPVGKQERIVEEHMGNW</sequence>